<evidence type="ECO:0000313" key="2">
    <source>
        <dbReference type="Proteomes" id="UP001143910"/>
    </source>
</evidence>
<proteinExistence type="predicted"/>
<gene>
    <name evidence="1" type="ORF">NQ176_g1617</name>
</gene>
<dbReference type="Proteomes" id="UP001143910">
    <property type="component" value="Unassembled WGS sequence"/>
</dbReference>
<evidence type="ECO:0000313" key="1">
    <source>
        <dbReference type="EMBL" id="KAJ2982093.1"/>
    </source>
</evidence>
<reference evidence="1" key="1">
    <citation type="submission" date="2022-08" db="EMBL/GenBank/DDBJ databases">
        <title>Genome Sequence of Lecanicillium fungicola.</title>
        <authorList>
            <person name="Buettner E."/>
        </authorList>
    </citation>
    <scope>NUCLEOTIDE SEQUENCE</scope>
    <source>
        <strain evidence="1">Babe33</strain>
    </source>
</reference>
<name>A0ACC1NSK8_9HYPO</name>
<protein>
    <submittedName>
        <fullName evidence="1">Uncharacterized protein</fullName>
    </submittedName>
</protein>
<accession>A0ACC1NSK8</accession>
<dbReference type="EMBL" id="JANJQO010000094">
    <property type="protein sequence ID" value="KAJ2982093.1"/>
    <property type="molecule type" value="Genomic_DNA"/>
</dbReference>
<comment type="caution">
    <text evidence="1">The sequence shown here is derived from an EMBL/GenBank/DDBJ whole genome shotgun (WGS) entry which is preliminary data.</text>
</comment>
<sequence length="542" mass="61175">MTTADNPSADKDVAGNLPCEDAGSSSLEEVGVMDNMEQLTIEPGLSAPSPLLGRGTAYQNFQSLPSFLFPPYIMSIEDRLNQETLNYLERKGALTLPPENLRNEFLRCYAEFIHPLSPILDLNDIINTIDGNYEGRAISLLLFQAIMFAGSAGADIRLLKAAGYETHRHARAELFLKVRLLFDCDAEADSLAVIQSVLLMTYWFGSPSDGKDCYHWMGIAISISQREGLHRDPYKSKSMNQSTKRLRKRLWWSIYMRDKIIALFMRRPTIAKDDDFDVSMLEMDDFNCLNFSTGLSRIPTWCKLVCSAEKQCTAAILCIEMTKLCTILSKVLSVQYLFSEGIFPNANGCPNDTRNAERIADATLSQVNICNELLRAWRASLPACAVFCTELRQNKRPKDQSVIINTSLLHLMYFATLSALHRQLVFHAKRRVHGFPLSTQGVESRNIATWASRKIAIIVTSLYNSDLVQYLPGTSVVILLPAMVTHLLDMALRDETARKDSRQYFYQCVLAMLRLRSIYVAADFSISFINSFFREIARKGPE</sequence>
<keyword evidence="2" id="KW-1185">Reference proteome</keyword>
<organism evidence="1 2">
    <name type="scientific">Zarea fungicola</name>
    <dbReference type="NCBI Taxonomy" id="93591"/>
    <lineage>
        <taxon>Eukaryota</taxon>
        <taxon>Fungi</taxon>
        <taxon>Dikarya</taxon>
        <taxon>Ascomycota</taxon>
        <taxon>Pezizomycotina</taxon>
        <taxon>Sordariomycetes</taxon>
        <taxon>Hypocreomycetidae</taxon>
        <taxon>Hypocreales</taxon>
        <taxon>Cordycipitaceae</taxon>
        <taxon>Zarea</taxon>
    </lineage>
</organism>